<dbReference type="OrthoDB" id="5791911at2"/>
<comment type="caution">
    <text evidence="1">The sequence shown here is derived from an EMBL/GenBank/DDBJ whole genome shotgun (WGS) entry which is preliminary data.</text>
</comment>
<evidence type="ECO:0000313" key="2">
    <source>
        <dbReference type="Proteomes" id="UP000253250"/>
    </source>
</evidence>
<dbReference type="RefSeq" id="WP_065971874.1">
    <property type="nucleotide sequence ID" value="NZ_CP080624.1"/>
</dbReference>
<reference evidence="1 2" key="1">
    <citation type="submission" date="2018-02" db="EMBL/GenBank/DDBJ databases">
        <title>Insights into the biology of acidophilic members of the Acidiferrobacteraceae family derived from comparative genomic analyses.</title>
        <authorList>
            <person name="Issotta F."/>
            <person name="Thyssen C."/>
            <person name="Mena C."/>
            <person name="Moya A."/>
            <person name="Bellenberg S."/>
            <person name="Sproer C."/>
            <person name="Covarrubias P.C."/>
            <person name="Sand W."/>
            <person name="Quatrini R."/>
            <person name="Vera M."/>
        </authorList>
    </citation>
    <scope>NUCLEOTIDE SEQUENCE [LARGE SCALE GENOMIC DNA]</scope>
    <source>
        <strain evidence="2">m-1</strain>
    </source>
</reference>
<accession>A0A1C2FYG9</accession>
<dbReference type="AlphaFoldDB" id="A0A1C2FYG9"/>
<evidence type="ECO:0000313" key="1">
    <source>
        <dbReference type="EMBL" id="RCN59362.1"/>
    </source>
</evidence>
<proteinExistence type="predicted"/>
<dbReference type="STRING" id="163359.A9R16_03125"/>
<name>A0A1C2FYG9_9GAMM</name>
<sequence>MPVRRYAAIAVAVVLRTLTVSAQAHAIAGMRVFPGTLTFPDPGVTDEFDLGFGRAALSTTPGGPSPYVSTTSATESKTITKDLAFSIGGSYQGASGNAGPSGFGNAAVGLSYLLWKSDSQEALITGALNESLNDTGSAGVGEPYSVFSPTLLFGRGLGDLPSKIRLLRPFAITGMVAANIPSAANVARSVSWGVSVQYSLPYLQSYVRDIGLHAPFNNLVPLVEIPMQTYTSGPYAGQTLGTIDPGFVWIGHYGQVGIEATIPVNRASGRGLGVILGVGFYLDDLFPHSLGAPLFPATPRTT</sequence>
<keyword evidence="2" id="KW-1185">Reference proteome</keyword>
<dbReference type="Proteomes" id="UP000253250">
    <property type="component" value="Unassembled WGS sequence"/>
</dbReference>
<organism evidence="1 2">
    <name type="scientific">Acidiferrobacter thiooxydans</name>
    <dbReference type="NCBI Taxonomy" id="163359"/>
    <lineage>
        <taxon>Bacteria</taxon>
        <taxon>Pseudomonadati</taxon>
        <taxon>Pseudomonadota</taxon>
        <taxon>Gammaproteobacteria</taxon>
        <taxon>Acidiferrobacterales</taxon>
        <taxon>Acidiferrobacteraceae</taxon>
        <taxon>Acidiferrobacter</taxon>
    </lineage>
</organism>
<protein>
    <submittedName>
        <fullName evidence="1">Uncharacterized protein</fullName>
    </submittedName>
</protein>
<gene>
    <name evidence="1" type="ORF">C4900_06595</name>
</gene>
<dbReference type="EMBL" id="PSYR01000001">
    <property type="protein sequence ID" value="RCN59362.1"/>
    <property type="molecule type" value="Genomic_DNA"/>
</dbReference>